<evidence type="ECO:0000256" key="2">
    <source>
        <dbReference type="ARBA" id="ARBA00022771"/>
    </source>
</evidence>
<proteinExistence type="predicted"/>
<sequence>MAEPSVASPRRPLTPIAVRPSTPTSPAMDGSPGQRVLGSFFPDDGQDSLESGCPVCQRPFSLVRFKHRCKACDRNVCNDCSKSRLRLDDMGLESREPKRGGNGARRPNKSRRVCDPCARRYFENKLEAEPNHLESSPLAAAICDDSSLLPRQVTLSPPRGLLRRRHFAFFALFSFMLFLRLLIPRPSPSNGILVLGGNAAIAVIHRLTRLDVFGVGLLLLIALDEWLYFQRIRSVKKRTKRAMSAAAVPGVAMSSPEKAPVIDIDVQGEADTTDQISLDRLSQILGDSAAEGMDLSIVSYLLASVETAKLLVCFGKATAFAGSTVSGYISSIETNLNTNGALSDDHANEWRQTKPTLRSIVAKEVDLGLATAGGKKHPSVSRSVLRLIWFLDFVETIMRVLVESTSEELGSGVSKAYESTLGTRHPWLIRKGVMTALSTCPTKTAVLAPMSTKQPDVLVHLGEIQKQMKLVIDNARAVLGEKELLDIK</sequence>
<evidence type="ECO:0000256" key="5">
    <source>
        <dbReference type="SAM" id="MobiDB-lite"/>
    </source>
</evidence>
<keyword evidence="6" id="KW-0472">Membrane</keyword>
<gene>
    <name evidence="8" type="ORF">Ae201684_004422</name>
</gene>
<dbReference type="SUPFAM" id="SSF57903">
    <property type="entry name" value="FYVE/PHD zinc finger"/>
    <property type="match status" value="1"/>
</dbReference>
<accession>A0A6G0XIT3</accession>
<dbReference type="PROSITE" id="PS50178">
    <property type="entry name" value="ZF_FYVE"/>
    <property type="match status" value="1"/>
</dbReference>
<name>A0A6G0XIT3_9STRA</name>
<dbReference type="SMART" id="SM00064">
    <property type="entry name" value="FYVE"/>
    <property type="match status" value="1"/>
</dbReference>
<dbReference type="PANTHER" id="PTHR10219">
    <property type="entry name" value="GLYCOLIPID TRANSFER PROTEIN-RELATED"/>
    <property type="match status" value="1"/>
</dbReference>
<dbReference type="PANTHER" id="PTHR10219:SF43">
    <property type="entry name" value="GLYCOLIPID TRANSFER PROTEIN DOMAIN-CONTAINING PROTEIN"/>
    <property type="match status" value="1"/>
</dbReference>
<dbReference type="InterPro" id="IPR017455">
    <property type="entry name" value="Znf_FYVE-rel"/>
</dbReference>
<evidence type="ECO:0000259" key="7">
    <source>
        <dbReference type="PROSITE" id="PS50178"/>
    </source>
</evidence>
<feature type="region of interest" description="Disordered" evidence="5">
    <location>
        <begin position="91"/>
        <end position="111"/>
    </location>
</feature>
<keyword evidence="6" id="KW-0812">Transmembrane</keyword>
<keyword evidence="2 4" id="KW-0863">Zinc-finger</keyword>
<dbReference type="GO" id="GO:1902387">
    <property type="term" value="F:ceramide 1-phosphate binding"/>
    <property type="evidence" value="ECO:0007669"/>
    <property type="project" value="TreeGrafter"/>
</dbReference>
<dbReference type="GO" id="GO:0008270">
    <property type="term" value="F:zinc ion binding"/>
    <property type="evidence" value="ECO:0007669"/>
    <property type="project" value="UniProtKB-KW"/>
</dbReference>
<keyword evidence="1" id="KW-0479">Metal-binding</keyword>
<feature type="domain" description="FYVE-type" evidence="7">
    <location>
        <begin position="47"/>
        <end position="122"/>
    </location>
</feature>
<dbReference type="InterPro" id="IPR011011">
    <property type="entry name" value="Znf_FYVE_PHD"/>
</dbReference>
<protein>
    <recommendedName>
        <fullName evidence="7">FYVE-type domain-containing protein</fullName>
    </recommendedName>
</protein>
<evidence type="ECO:0000256" key="1">
    <source>
        <dbReference type="ARBA" id="ARBA00022723"/>
    </source>
</evidence>
<dbReference type="InterPro" id="IPR036497">
    <property type="entry name" value="GLTP_sf"/>
</dbReference>
<evidence type="ECO:0000256" key="3">
    <source>
        <dbReference type="ARBA" id="ARBA00022833"/>
    </source>
</evidence>
<feature type="region of interest" description="Disordered" evidence="5">
    <location>
        <begin position="1"/>
        <end position="43"/>
    </location>
</feature>
<dbReference type="Pfam" id="PF08718">
    <property type="entry name" value="GLTP"/>
    <property type="match status" value="1"/>
</dbReference>
<dbReference type="InterPro" id="IPR014830">
    <property type="entry name" value="Glycolipid_transfer_prot_dom"/>
</dbReference>
<organism evidence="8 9">
    <name type="scientific">Aphanomyces euteiches</name>
    <dbReference type="NCBI Taxonomy" id="100861"/>
    <lineage>
        <taxon>Eukaryota</taxon>
        <taxon>Sar</taxon>
        <taxon>Stramenopiles</taxon>
        <taxon>Oomycota</taxon>
        <taxon>Saprolegniomycetes</taxon>
        <taxon>Saprolegniales</taxon>
        <taxon>Verrucalvaceae</taxon>
        <taxon>Aphanomyces</taxon>
    </lineage>
</organism>
<evidence type="ECO:0000256" key="4">
    <source>
        <dbReference type="PROSITE-ProRule" id="PRU00091"/>
    </source>
</evidence>
<dbReference type="VEuPathDB" id="FungiDB:AeMF1_018925"/>
<dbReference type="InterPro" id="IPR000306">
    <property type="entry name" value="Znf_FYVE"/>
</dbReference>
<dbReference type="GO" id="GO:0016020">
    <property type="term" value="C:membrane"/>
    <property type="evidence" value="ECO:0007669"/>
    <property type="project" value="TreeGrafter"/>
</dbReference>
<reference evidence="8 9" key="1">
    <citation type="submission" date="2019-07" db="EMBL/GenBank/DDBJ databases">
        <title>Genomics analysis of Aphanomyces spp. identifies a new class of oomycete effector associated with host adaptation.</title>
        <authorList>
            <person name="Gaulin E."/>
        </authorList>
    </citation>
    <scope>NUCLEOTIDE SEQUENCE [LARGE SCALE GENOMIC DNA]</scope>
    <source>
        <strain evidence="8 9">ATCC 201684</strain>
    </source>
</reference>
<dbReference type="Proteomes" id="UP000481153">
    <property type="component" value="Unassembled WGS sequence"/>
</dbReference>
<dbReference type="InterPro" id="IPR013083">
    <property type="entry name" value="Znf_RING/FYVE/PHD"/>
</dbReference>
<dbReference type="AlphaFoldDB" id="A0A6G0XIT3"/>
<dbReference type="GO" id="GO:0005829">
    <property type="term" value="C:cytosol"/>
    <property type="evidence" value="ECO:0007669"/>
    <property type="project" value="TreeGrafter"/>
</dbReference>
<dbReference type="Pfam" id="PF01363">
    <property type="entry name" value="FYVE"/>
    <property type="match status" value="1"/>
</dbReference>
<keyword evidence="9" id="KW-1185">Reference proteome</keyword>
<comment type="caution">
    <text evidence="8">The sequence shown here is derived from an EMBL/GenBank/DDBJ whole genome shotgun (WGS) entry which is preliminary data.</text>
</comment>
<evidence type="ECO:0000313" key="9">
    <source>
        <dbReference type="Proteomes" id="UP000481153"/>
    </source>
</evidence>
<dbReference type="Gene3D" id="1.10.3520.10">
    <property type="entry name" value="Glycolipid transfer protein"/>
    <property type="match status" value="1"/>
</dbReference>
<dbReference type="EMBL" id="VJMJ01000054">
    <property type="protein sequence ID" value="KAF0740191.1"/>
    <property type="molecule type" value="Genomic_DNA"/>
</dbReference>
<evidence type="ECO:0000313" key="8">
    <source>
        <dbReference type="EMBL" id="KAF0740191.1"/>
    </source>
</evidence>
<keyword evidence="3" id="KW-0862">Zinc</keyword>
<dbReference type="GO" id="GO:1902388">
    <property type="term" value="F:ceramide 1-phosphate transfer activity"/>
    <property type="evidence" value="ECO:0007669"/>
    <property type="project" value="TreeGrafter"/>
</dbReference>
<feature type="transmembrane region" description="Helical" evidence="6">
    <location>
        <begin position="212"/>
        <end position="229"/>
    </location>
</feature>
<dbReference type="Gene3D" id="3.30.40.10">
    <property type="entry name" value="Zinc/RING finger domain, C3HC4 (zinc finger)"/>
    <property type="match status" value="1"/>
</dbReference>
<keyword evidence="6" id="KW-1133">Transmembrane helix</keyword>
<dbReference type="SUPFAM" id="SSF110004">
    <property type="entry name" value="Glycolipid transfer protein, GLTP"/>
    <property type="match status" value="1"/>
</dbReference>
<evidence type="ECO:0000256" key="6">
    <source>
        <dbReference type="SAM" id="Phobius"/>
    </source>
</evidence>
<feature type="transmembrane region" description="Helical" evidence="6">
    <location>
        <begin position="166"/>
        <end position="183"/>
    </location>
</feature>